<sequence length="398" mass="44141">MPLKDILHRHRESIDPPASPQEIRFIRTDTHSQELLSPAVADDEQEPQTPLRRSFFRRRSHASSADAQSPRDEKGESRHFNFFHHHRSHSRSSSPSSANIPSDLPQIEDGRGGDEQDRQAQWENRATRLVQGNPRLGASPDRTRPSTKAIRLHESGELEKSTHLFGVLADPEGANNALAQVLFGLALRHGWGCEPDLSKAVIYLAAAASNSAMIEEEALHAGMKKGGAAKGELVLAIYELANCFRNGWGTEKDPVAARQYYETAANLGDTDAMNECAWCYLEGFGGKKDKVTSHQRLYRVAFHLLTLSSPPPKFTAAKYYRLAEENGNKTLGNTWGTFGMPSKNSYDGAFVKVQLRSRGVEQITVRAYEETSRPSSDIDLAINAGLQQDEALYAIPYT</sequence>
<keyword evidence="3" id="KW-1185">Reference proteome</keyword>
<name>A0A225AYN0_TALAT</name>
<feature type="region of interest" description="Disordered" evidence="1">
    <location>
        <begin position="1"/>
        <end position="146"/>
    </location>
</feature>
<dbReference type="SUPFAM" id="SSF81901">
    <property type="entry name" value="HCP-like"/>
    <property type="match status" value="1"/>
</dbReference>
<evidence type="ECO:0000313" key="3">
    <source>
        <dbReference type="Proteomes" id="UP000214365"/>
    </source>
</evidence>
<reference evidence="2 3" key="1">
    <citation type="submission" date="2015-06" db="EMBL/GenBank/DDBJ databases">
        <title>Talaromyces atroroseus IBT 11181 draft genome.</title>
        <authorList>
            <person name="Rasmussen K.B."/>
            <person name="Rasmussen S."/>
            <person name="Petersen B."/>
            <person name="Sicheritz-Ponten T."/>
            <person name="Mortensen U.H."/>
            <person name="Thrane U."/>
        </authorList>
    </citation>
    <scope>NUCLEOTIDE SEQUENCE [LARGE SCALE GENOMIC DNA]</scope>
    <source>
        <strain evidence="2 3">IBT 11181</strain>
    </source>
</reference>
<dbReference type="InterPro" id="IPR006597">
    <property type="entry name" value="Sel1-like"/>
</dbReference>
<protein>
    <recommendedName>
        <fullName evidence="4">Protein DSF2</fullName>
    </recommendedName>
</protein>
<dbReference type="InterPro" id="IPR052945">
    <property type="entry name" value="Mitotic_Regulator"/>
</dbReference>
<dbReference type="InterPro" id="IPR011990">
    <property type="entry name" value="TPR-like_helical_dom_sf"/>
</dbReference>
<dbReference type="AlphaFoldDB" id="A0A225AYN0"/>
<dbReference type="SMART" id="SM00671">
    <property type="entry name" value="SEL1"/>
    <property type="match status" value="3"/>
</dbReference>
<evidence type="ECO:0000313" key="2">
    <source>
        <dbReference type="EMBL" id="OKL58607.1"/>
    </source>
</evidence>
<dbReference type="RefSeq" id="XP_020118728.1">
    <property type="nucleotide sequence ID" value="XM_020268383.1"/>
</dbReference>
<feature type="compositionally biased region" description="Basic residues" evidence="1">
    <location>
        <begin position="81"/>
        <end position="90"/>
    </location>
</feature>
<gene>
    <name evidence="2" type="ORF">UA08_06097</name>
</gene>
<dbReference type="OrthoDB" id="2148946at2759"/>
<dbReference type="EMBL" id="LFMY01000009">
    <property type="protein sequence ID" value="OKL58607.1"/>
    <property type="molecule type" value="Genomic_DNA"/>
</dbReference>
<dbReference type="PANTHER" id="PTHR43628:SF1">
    <property type="entry name" value="CHITIN SYNTHASE REGULATORY FACTOR 2-RELATED"/>
    <property type="match status" value="1"/>
</dbReference>
<dbReference type="PANTHER" id="PTHR43628">
    <property type="entry name" value="ACTIVATOR OF C KINASE PROTEIN 1-RELATED"/>
    <property type="match status" value="1"/>
</dbReference>
<feature type="compositionally biased region" description="Basic and acidic residues" evidence="1">
    <location>
        <begin position="69"/>
        <end position="79"/>
    </location>
</feature>
<dbReference type="GeneID" id="31005853"/>
<accession>A0A225AYN0</accession>
<dbReference type="GO" id="GO:0010972">
    <property type="term" value="P:negative regulation of G2/M transition of mitotic cell cycle"/>
    <property type="evidence" value="ECO:0007669"/>
    <property type="project" value="TreeGrafter"/>
</dbReference>
<comment type="caution">
    <text evidence="2">The sequence shown here is derived from an EMBL/GenBank/DDBJ whole genome shotgun (WGS) entry which is preliminary data.</text>
</comment>
<feature type="compositionally biased region" description="Basic and acidic residues" evidence="1">
    <location>
        <begin position="108"/>
        <end position="120"/>
    </location>
</feature>
<evidence type="ECO:0008006" key="4">
    <source>
        <dbReference type="Google" id="ProtNLM"/>
    </source>
</evidence>
<dbReference type="STRING" id="1441469.A0A225AYN0"/>
<evidence type="ECO:0000256" key="1">
    <source>
        <dbReference type="SAM" id="MobiDB-lite"/>
    </source>
</evidence>
<dbReference type="GO" id="GO:0032153">
    <property type="term" value="C:cell division site"/>
    <property type="evidence" value="ECO:0007669"/>
    <property type="project" value="TreeGrafter"/>
</dbReference>
<organism evidence="2 3">
    <name type="scientific">Talaromyces atroroseus</name>
    <dbReference type="NCBI Taxonomy" id="1441469"/>
    <lineage>
        <taxon>Eukaryota</taxon>
        <taxon>Fungi</taxon>
        <taxon>Dikarya</taxon>
        <taxon>Ascomycota</taxon>
        <taxon>Pezizomycotina</taxon>
        <taxon>Eurotiomycetes</taxon>
        <taxon>Eurotiomycetidae</taxon>
        <taxon>Eurotiales</taxon>
        <taxon>Trichocomaceae</taxon>
        <taxon>Talaromyces</taxon>
        <taxon>Talaromyces sect. Trachyspermi</taxon>
    </lineage>
</organism>
<dbReference type="Proteomes" id="UP000214365">
    <property type="component" value="Unassembled WGS sequence"/>
</dbReference>
<dbReference type="Pfam" id="PF08238">
    <property type="entry name" value="Sel1"/>
    <property type="match status" value="3"/>
</dbReference>
<proteinExistence type="predicted"/>
<dbReference type="Gene3D" id="1.25.40.10">
    <property type="entry name" value="Tetratricopeptide repeat domain"/>
    <property type="match status" value="1"/>
</dbReference>